<feature type="domain" description="XdhC Rossmann" evidence="2">
    <location>
        <begin position="182"/>
        <end position="324"/>
    </location>
</feature>
<dbReference type="InterPro" id="IPR052698">
    <property type="entry name" value="MoCofactor_Util/Proc"/>
</dbReference>
<dbReference type="Pfam" id="PF13478">
    <property type="entry name" value="XdhC_C"/>
    <property type="match status" value="1"/>
</dbReference>
<organism evidence="3 4">
    <name type="scientific">Noviherbaspirillum humi</name>
    <dbReference type="NCBI Taxonomy" id="1688639"/>
    <lineage>
        <taxon>Bacteria</taxon>
        <taxon>Pseudomonadati</taxon>
        <taxon>Pseudomonadota</taxon>
        <taxon>Betaproteobacteria</taxon>
        <taxon>Burkholderiales</taxon>
        <taxon>Oxalobacteraceae</taxon>
        <taxon>Noviherbaspirillum</taxon>
    </lineage>
</organism>
<dbReference type="Proteomes" id="UP000198284">
    <property type="component" value="Unassembled WGS sequence"/>
</dbReference>
<gene>
    <name evidence="3" type="ORF">SAMN06265795_107174</name>
</gene>
<dbReference type="NCBIfam" id="TIGR02964">
    <property type="entry name" value="xanthine_xdhC"/>
    <property type="match status" value="1"/>
</dbReference>
<dbReference type="PANTHER" id="PTHR30388:SF6">
    <property type="entry name" value="XANTHINE DEHYDROGENASE SUBUNIT A-RELATED"/>
    <property type="match status" value="1"/>
</dbReference>
<dbReference type="AlphaFoldDB" id="A0A239HU21"/>
<keyword evidence="4" id="KW-1185">Reference proteome</keyword>
<feature type="domain" description="XdhC- CoxI" evidence="1">
    <location>
        <begin position="9"/>
        <end position="68"/>
    </location>
</feature>
<evidence type="ECO:0000313" key="4">
    <source>
        <dbReference type="Proteomes" id="UP000198284"/>
    </source>
</evidence>
<protein>
    <submittedName>
        <fullName evidence="3">Xanthine dehydrogenase accessory factor</fullName>
    </submittedName>
</protein>
<evidence type="ECO:0000259" key="1">
    <source>
        <dbReference type="Pfam" id="PF02625"/>
    </source>
</evidence>
<dbReference type="PANTHER" id="PTHR30388">
    <property type="entry name" value="ALDEHYDE OXIDOREDUCTASE MOLYBDENUM COFACTOR ASSEMBLY PROTEIN"/>
    <property type="match status" value="1"/>
</dbReference>
<dbReference type="OrthoDB" id="61481at2"/>
<name>A0A239HU21_9BURK</name>
<proteinExistence type="predicted"/>
<accession>A0A239HU21</accession>
<sequence length="347" mass="36622">MFAWLDALLAQADAAVLITVAWAEGSVPREAGAKMLVTRDGAFDTIGGGHLEQEAIIHARALLAGEGSLPRLRRFALGPTLGQCCGGAVSLAFDCIDDAARAAYRLLAQRLQHGHGGIRASRVDETCASCLLDDAGVPLAGAAFPGLPIQAGIPANAGTCLHQPADGSRWLIDAIAPPRAHLMLFGAGHVGAAIVNAMAGLPCRITWVDERDDIFPATIPANVRVEATDTPEALIDAAPPGTSFLVMTHSHPLDQQLSHRILLRSDFAWFGLIGSRTKRIQFERRLRERGIADAQLARMTCPIGLPGIAGKQPAVIAVAVAAQLLQTWERQASISPHLSAAQGQQRA</sequence>
<dbReference type="EMBL" id="FZOT01000007">
    <property type="protein sequence ID" value="SNS84897.1"/>
    <property type="molecule type" value="Genomic_DNA"/>
</dbReference>
<dbReference type="InterPro" id="IPR014308">
    <property type="entry name" value="Xanthine_DH_XdhC"/>
</dbReference>
<evidence type="ECO:0000313" key="3">
    <source>
        <dbReference type="EMBL" id="SNS84897.1"/>
    </source>
</evidence>
<dbReference type="Pfam" id="PF02625">
    <property type="entry name" value="XdhC_CoxI"/>
    <property type="match status" value="1"/>
</dbReference>
<evidence type="ECO:0000259" key="2">
    <source>
        <dbReference type="Pfam" id="PF13478"/>
    </source>
</evidence>
<reference evidence="3 4" key="1">
    <citation type="submission" date="2017-06" db="EMBL/GenBank/DDBJ databases">
        <authorList>
            <person name="Kim H.J."/>
            <person name="Triplett B.A."/>
        </authorList>
    </citation>
    <scope>NUCLEOTIDE SEQUENCE [LARGE SCALE GENOMIC DNA]</scope>
    <source>
        <strain evidence="3 4">U15</strain>
    </source>
</reference>
<dbReference type="InterPro" id="IPR003777">
    <property type="entry name" value="XdhC_CoxI"/>
</dbReference>
<dbReference type="InterPro" id="IPR027051">
    <property type="entry name" value="XdhC_Rossmann_dom"/>
</dbReference>
<dbReference type="Gene3D" id="3.40.50.720">
    <property type="entry name" value="NAD(P)-binding Rossmann-like Domain"/>
    <property type="match status" value="1"/>
</dbReference>